<proteinExistence type="inferred from homology"/>
<accession>A0A5C3LPI2</accession>
<dbReference type="InterPro" id="IPR016169">
    <property type="entry name" value="FAD-bd_PCMH_sub2"/>
</dbReference>
<feature type="signal peptide" evidence="3">
    <location>
        <begin position="1"/>
        <end position="21"/>
    </location>
</feature>
<name>A0A5C3LPI2_9AGAR</name>
<evidence type="ECO:0000259" key="4">
    <source>
        <dbReference type="PROSITE" id="PS51387"/>
    </source>
</evidence>
<dbReference type="GO" id="GO:0016491">
    <property type="term" value="F:oxidoreductase activity"/>
    <property type="evidence" value="ECO:0007669"/>
    <property type="project" value="UniProtKB-KW"/>
</dbReference>
<dbReference type="Pfam" id="PF08031">
    <property type="entry name" value="BBE"/>
    <property type="match status" value="1"/>
</dbReference>
<keyword evidence="2" id="KW-0560">Oxidoreductase</keyword>
<dbReference type="PROSITE" id="PS51387">
    <property type="entry name" value="FAD_PCMH"/>
    <property type="match status" value="1"/>
</dbReference>
<comment type="similarity">
    <text evidence="1">Belongs to the oxygen-dependent FAD-linked oxidoreductase family.</text>
</comment>
<dbReference type="PANTHER" id="PTHR13878">
    <property type="entry name" value="GULONOLACTONE OXIDASE"/>
    <property type="match status" value="1"/>
</dbReference>
<dbReference type="InterPro" id="IPR050432">
    <property type="entry name" value="FAD-linked_Oxidoreductases_BP"/>
</dbReference>
<evidence type="ECO:0000313" key="6">
    <source>
        <dbReference type="Proteomes" id="UP000308652"/>
    </source>
</evidence>
<sequence length="583" mass="63948">MIRTITYILAVICFITDCGLSVTPPGCKVLPVDANWPSISEWNKLNASLEGNLIRTVPIGSPCHDPTFDQVQCDVVRKNWNRTLFHEESPTSIVFEGMFANQSCSPFTPPDAQCIIGVYPQYSVNVSTPAHVITAVRFAKQHNVRFIVKNTGHDGMGKVLGAGSLSIWMHNLQNRTWIDNFSSSRYIGPAVQVQAGVLSDTLYQDAHQRGHIVIGGSFPTVGIAGGHLQGGGHSVLTNVYGLAADNALSYEVITPTGRFIRTSPTENEDLFWALSGGGGTTYGIVWSVTVKVFPDVPVVVGRLNFASFGISEDLYWDSIAVFQDNTPVFTDGNAYAAAFYDKSTFTLNMFAVNNSQSGFLQLVKPITSRLNVIGISFNLSVSPFTDLRSAFLNLFGDTQSRDIYASNSIGVTTTRLLPRLQSTEIALKIKQLTRKLANAGGSVVDLPLRPTLKIAGNPENAVLPAWRNSERHVILIKSLDDSATGDEINTAQMQFRNDFGEPLKRLTPGAGAYLNEMSREWIILITADPSDPDWKNDFYGVNYQRLLQIKDKWDPDGILFGSTAVGGDRWVEQKDGRLCRIIG</sequence>
<dbReference type="Proteomes" id="UP000308652">
    <property type="component" value="Unassembled WGS sequence"/>
</dbReference>
<dbReference type="Pfam" id="PF01565">
    <property type="entry name" value="FAD_binding_4"/>
    <property type="match status" value="1"/>
</dbReference>
<gene>
    <name evidence="5" type="ORF">BDQ12DRAFT_715400</name>
</gene>
<keyword evidence="3" id="KW-0732">Signal</keyword>
<evidence type="ECO:0000256" key="3">
    <source>
        <dbReference type="SAM" id="SignalP"/>
    </source>
</evidence>
<dbReference type="Gene3D" id="3.30.465.10">
    <property type="match status" value="2"/>
</dbReference>
<evidence type="ECO:0000313" key="5">
    <source>
        <dbReference type="EMBL" id="TFK34238.1"/>
    </source>
</evidence>
<reference evidence="5 6" key="1">
    <citation type="journal article" date="2019" name="Nat. Ecol. Evol.">
        <title>Megaphylogeny resolves global patterns of mushroom evolution.</title>
        <authorList>
            <person name="Varga T."/>
            <person name="Krizsan K."/>
            <person name="Foldi C."/>
            <person name="Dima B."/>
            <person name="Sanchez-Garcia M."/>
            <person name="Sanchez-Ramirez S."/>
            <person name="Szollosi G.J."/>
            <person name="Szarkandi J.G."/>
            <person name="Papp V."/>
            <person name="Albert L."/>
            <person name="Andreopoulos W."/>
            <person name="Angelini C."/>
            <person name="Antonin V."/>
            <person name="Barry K.W."/>
            <person name="Bougher N.L."/>
            <person name="Buchanan P."/>
            <person name="Buyck B."/>
            <person name="Bense V."/>
            <person name="Catcheside P."/>
            <person name="Chovatia M."/>
            <person name="Cooper J."/>
            <person name="Damon W."/>
            <person name="Desjardin D."/>
            <person name="Finy P."/>
            <person name="Geml J."/>
            <person name="Haridas S."/>
            <person name="Hughes K."/>
            <person name="Justo A."/>
            <person name="Karasinski D."/>
            <person name="Kautmanova I."/>
            <person name="Kiss B."/>
            <person name="Kocsube S."/>
            <person name="Kotiranta H."/>
            <person name="LaButti K.M."/>
            <person name="Lechner B.E."/>
            <person name="Liimatainen K."/>
            <person name="Lipzen A."/>
            <person name="Lukacs Z."/>
            <person name="Mihaltcheva S."/>
            <person name="Morgado L.N."/>
            <person name="Niskanen T."/>
            <person name="Noordeloos M.E."/>
            <person name="Ohm R.A."/>
            <person name="Ortiz-Santana B."/>
            <person name="Ovrebo C."/>
            <person name="Racz N."/>
            <person name="Riley R."/>
            <person name="Savchenko A."/>
            <person name="Shiryaev A."/>
            <person name="Soop K."/>
            <person name="Spirin V."/>
            <person name="Szebenyi C."/>
            <person name="Tomsovsky M."/>
            <person name="Tulloss R.E."/>
            <person name="Uehling J."/>
            <person name="Grigoriev I.V."/>
            <person name="Vagvolgyi C."/>
            <person name="Papp T."/>
            <person name="Martin F.M."/>
            <person name="Miettinen O."/>
            <person name="Hibbett D.S."/>
            <person name="Nagy L.G."/>
        </authorList>
    </citation>
    <scope>NUCLEOTIDE SEQUENCE [LARGE SCALE GENOMIC DNA]</scope>
    <source>
        <strain evidence="5 6">CBS 166.37</strain>
    </source>
</reference>
<dbReference type="InterPro" id="IPR036318">
    <property type="entry name" value="FAD-bd_PCMH-like_sf"/>
</dbReference>
<dbReference type="STRING" id="68775.A0A5C3LPI2"/>
<dbReference type="SUPFAM" id="SSF56176">
    <property type="entry name" value="FAD-binding/transporter-associated domain-like"/>
    <property type="match status" value="1"/>
</dbReference>
<dbReference type="InterPro" id="IPR016166">
    <property type="entry name" value="FAD-bd_PCMH"/>
</dbReference>
<organism evidence="5 6">
    <name type="scientific">Crucibulum laeve</name>
    <dbReference type="NCBI Taxonomy" id="68775"/>
    <lineage>
        <taxon>Eukaryota</taxon>
        <taxon>Fungi</taxon>
        <taxon>Dikarya</taxon>
        <taxon>Basidiomycota</taxon>
        <taxon>Agaricomycotina</taxon>
        <taxon>Agaricomycetes</taxon>
        <taxon>Agaricomycetidae</taxon>
        <taxon>Agaricales</taxon>
        <taxon>Agaricineae</taxon>
        <taxon>Nidulariaceae</taxon>
        <taxon>Crucibulum</taxon>
    </lineage>
</organism>
<dbReference type="OrthoDB" id="9983560at2759"/>
<evidence type="ECO:0000256" key="2">
    <source>
        <dbReference type="ARBA" id="ARBA00023002"/>
    </source>
</evidence>
<evidence type="ECO:0000256" key="1">
    <source>
        <dbReference type="ARBA" id="ARBA00005466"/>
    </source>
</evidence>
<dbReference type="AlphaFoldDB" id="A0A5C3LPI2"/>
<keyword evidence="6" id="KW-1185">Reference proteome</keyword>
<feature type="domain" description="FAD-binding PCMH-type" evidence="4">
    <location>
        <begin position="116"/>
        <end position="295"/>
    </location>
</feature>
<protein>
    <recommendedName>
        <fullName evidence="4">FAD-binding PCMH-type domain-containing protein</fullName>
    </recommendedName>
</protein>
<dbReference type="InterPro" id="IPR012951">
    <property type="entry name" value="BBE"/>
</dbReference>
<feature type="chain" id="PRO_5022926289" description="FAD-binding PCMH-type domain-containing protein" evidence="3">
    <location>
        <begin position="22"/>
        <end position="583"/>
    </location>
</feature>
<dbReference type="PANTHER" id="PTHR13878:SF91">
    <property type="entry name" value="FAD BINDING DOMAIN PROTEIN (AFU_ORTHOLOGUE AFUA_6G12070)-RELATED"/>
    <property type="match status" value="1"/>
</dbReference>
<dbReference type="InterPro" id="IPR006094">
    <property type="entry name" value="Oxid_FAD_bind_N"/>
</dbReference>
<dbReference type="EMBL" id="ML213634">
    <property type="protein sequence ID" value="TFK34238.1"/>
    <property type="molecule type" value="Genomic_DNA"/>
</dbReference>
<dbReference type="GO" id="GO:0071949">
    <property type="term" value="F:FAD binding"/>
    <property type="evidence" value="ECO:0007669"/>
    <property type="project" value="InterPro"/>
</dbReference>